<accession>A0ABV6U5B8</accession>
<gene>
    <name evidence="2" type="ORF">ACFHYQ_08330</name>
</gene>
<sequence>MNLGSLLIGSSAVETMKEWYRAAFDVKENEMGAFAFGSTQLFIEEHSEVSGPTKEPARVVLNLDVEDCRAIEAHLKTLDVTWVREVEQMPFGLIGTVADPDGNYVQIIQWGAAPESHKE</sequence>
<proteinExistence type="predicted"/>
<evidence type="ECO:0000259" key="1">
    <source>
        <dbReference type="Pfam" id="PF00903"/>
    </source>
</evidence>
<protein>
    <submittedName>
        <fullName evidence="2">VOC family protein</fullName>
    </submittedName>
</protein>
<keyword evidence="3" id="KW-1185">Reference proteome</keyword>
<organism evidence="2 3">
    <name type="scientific">Sphaerimonospora cavernae</name>
    <dbReference type="NCBI Taxonomy" id="1740611"/>
    <lineage>
        <taxon>Bacteria</taxon>
        <taxon>Bacillati</taxon>
        <taxon>Actinomycetota</taxon>
        <taxon>Actinomycetes</taxon>
        <taxon>Streptosporangiales</taxon>
        <taxon>Streptosporangiaceae</taxon>
        <taxon>Sphaerimonospora</taxon>
    </lineage>
</organism>
<dbReference type="RefSeq" id="WP_394300515.1">
    <property type="nucleotide sequence ID" value="NZ_JBHMQT010000012.1"/>
</dbReference>
<comment type="caution">
    <text evidence="2">The sequence shown here is derived from an EMBL/GenBank/DDBJ whole genome shotgun (WGS) entry which is preliminary data.</text>
</comment>
<dbReference type="InterPro" id="IPR004360">
    <property type="entry name" value="Glyas_Fos-R_dOase_dom"/>
</dbReference>
<dbReference type="EMBL" id="JBHMQT010000012">
    <property type="protein sequence ID" value="MFC0862301.1"/>
    <property type="molecule type" value="Genomic_DNA"/>
</dbReference>
<dbReference type="Pfam" id="PF00903">
    <property type="entry name" value="Glyoxalase"/>
    <property type="match status" value="1"/>
</dbReference>
<evidence type="ECO:0000313" key="3">
    <source>
        <dbReference type="Proteomes" id="UP001589870"/>
    </source>
</evidence>
<evidence type="ECO:0000313" key="2">
    <source>
        <dbReference type="EMBL" id="MFC0862301.1"/>
    </source>
</evidence>
<feature type="domain" description="Glyoxalase/fosfomycin resistance/dioxygenase" evidence="1">
    <location>
        <begin position="6"/>
        <end position="107"/>
    </location>
</feature>
<dbReference type="SUPFAM" id="SSF54593">
    <property type="entry name" value="Glyoxalase/Bleomycin resistance protein/Dihydroxybiphenyl dioxygenase"/>
    <property type="match status" value="1"/>
</dbReference>
<dbReference type="InterPro" id="IPR029068">
    <property type="entry name" value="Glyas_Bleomycin-R_OHBP_Dase"/>
</dbReference>
<dbReference type="Gene3D" id="3.10.180.10">
    <property type="entry name" value="2,3-Dihydroxybiphenyl 1,2-Dioxygenase, domain 1"/>
    <property type="match status" value="1"/>
</dbReference>
<dbReference type="Proteomes" id="UP001589870">
    <property type="component" value="Unassembled WGS sequence"/>
</dbReference>
<name>A0ABV6U5B8_9ACTN</name>
<reference evidence="2 3" key="1">
    <citation type="submission" date="2024-09" db="EMBL/GenBank/DDBJ databases">
        <authorList>
            <person name="Sun Q."/>
            <person name="Mori K."/>
        </authorList>
    </citation>
    <scope>NUCLEOTIDE SEQUENCE [LARGE SCALE GENOMIC DNA]</scope>
    <source>
        <strain evidence="2 3">TBRC 1851</strain>
    </source>
</reference>